<organism evidence="3 4">
    <name type="scientific">Asanoa ishikariensis</name>
    <dbReference type="NCBI Taxonomy" id="137265"/>
    <lineage>
        <taxon>Bacteria</taxon>
        <taxon>Bacillati</taxon>
        <taxon>Actinomycetota</taxon>
        <taxon>Actinomycetes</taxon>
        <taxon>Micromonosporales</taxon>
        <taxon>Micromonosporaceae</taxon>
        <taxon>Asanoa</taxon>
    </lineage>
</organism>
<evidence type="ECO:0000256" key="1">
    <source>
        <dbReference type="SAM" id="MobiDB-lite"/>
    </source>
</evidence>
<protein>
    <submittedName>
        <fullName evidence="3">Uncharacterized protein</fullName>
    </submittedName>
</protein>
<proteinExistence type="predicted"/>
<keyword evidence="4" id="KW-1185">Reference proteome</keyword>
<reference evidence="4" key="1">
    <citation type="submission" date="2016-10" db="EMBL/GenBank/DDBJ databases">
        <authorList>
            <person name="Varghese N."/>
            <person name="Submissions S."/>
        </authorList>
    </citation>
    <scope>NUCLEOTIDE SEQUENCE [LARGE SCALE GENOMIC DNA]</scope>
    <source>
        <strain evidence="4">DSM 44718</strain>
    </source>
</reference>
<keyword evidence="2" id="KW-1133">Transmembrane helix</keyword>
<evidence type="ECO:0000313" key="4">
    <source>
        <dbReference type="Proteomes" id="UP000199632"/>
    </source>
</evidence>
<accession>A0A1H3KIL1</accession>
<dbReference type="STRING" id="137265.SAMN05421684_0141"/>
<evidence type="ECO:0000256" key="2">
    <source>
        <dbReference type="SAM" id="Phobius"/>
    </source>
</evidence>
<feature type="compositionally biased region" description="Low complexity" evidence="1">
    <location>
        <begin position="85"/>
        <end position="104"/>
    </location>
</feature>
<evidence type="ECO:0000313" key="3">
    <source>
        <dbReference type="EMBL" id="SDY51424.1"/>
    </source>
</evidence>
<dbReference type="OrthoDB" id="3404896at2"/>
<keyword evidence="2" id="KW-0812">Transmembrane</keyword>
<dbReference type="EMBL" id="FNQB01000001">
    <property type="protein sequence ID" value="SDY51424.1"/>
    <property type="molecule type" value="Genomic_DNA"/>
</dbReference>
<name>A0A1H3KIL1_9ACTN</name>
<sequence>MSEPDFDLLADYIGGALVGTPEHERVAALVATDPDWAREHDLLLAALEATADDLAIFAEQTAEPMPDDVLLRLLAALPATSQAGSEATSPAAPTSPASSAATDSTELRSAGLRAGPARENRAPGGRRPEAGPRPASRPRGGRQRPRWLAWAAPVLVAVAVAAFAGLWINQSVGTGTNSAETTAGAADSAAQAPNAAGGDAALAIPRYATGRDYNGAAVGGGLAGGSTRAQVSSPSPGVMSAQGDQPERANAKAVEPELLRLDAAAALAVCVDAIAQAHGQGPITVSAADFASYQGRPAVMVFFTDSAGVRWGWAVGPDCGPGGTDELFRARVG</sequence>
<feature type="region of interest" description="Disordered" evidence="1">
    <location>
        <begin position="84"/>
        <end position="144"/>
    </location>
</feature>
<keyword evidence="2" id="KW-0472">Membrane</keyword>
<dbReference type="RefSeq" id="WP_090785986.1">
    <property type="nucleotide sequence ID" value="NZ_BOND01000032.1"/>
</dbReference>
<dbReference type="AlphaFoldDB" id="A0A1H3KIL1"/>
<feature type="transmembrane region" description="Helical" evidence="2">
    <location>
        <begin position="147"/>
        <end position="168"/>
    </location>
</feature>
<dbReference type="Proteomes" id="UP000199632">
    <property type="component" value="Unassembled WGS sequence"/>
</dbReference>
<gene>
    <name evidence="3" type="ORF">SAMN05421684_0141</name>
</gene>
<feature type="region of interest" description="Disordered" evidence="1">
    <location>
        <begin position="225"/>
        <end position="248"/>
    </location>
</feature>
<feature type="compositionally biased region" description="Basic and acidic residues" evidence="1">
    <location>
        <begin position="116"/>
        <end position="130"/>
    </location>
</feature>